<evidence type="ECO:0000256" key="8">
    <source>
        <dbReference type="RuleBase" id="RU366017"/>
    </source>
</evidence>
<evidence type="ECO:0000256" key="1">
    <source>
        <dbReference type="ARBA" id="ARBA00004167"/>
    </source>
</evidence>
<sequence>MRKYQQLLLVLVSFVSVFSLLLYRYEYMQLLNVLEVLNFFGYTADNMTNCVLLEDKFYVDLENDNLLAKAPVSWIKRDQYYAYSAFWSIQQQSVHLPILGPRSAFSGYECRVWFKMADQFISKTAKLSYSIKTNNRDPNFHQYEVHCKPDKVPDNTEPYGVLLGRENSLKLFIPIKIQKESLIKDDLIVCIAPDYSGIPDTYLVEFIAYHTLVGVRHFVVYDIGIHYKVIEFLRSIAGHKDLYKTFSSLSWQFPSTDIQLEKSILQKDCLQRTQGIAEHSILLSWDQYLILNKDERLNSLKKDIEYTFEIKKCCDNRQLKKSWPMAMKKTICERTNKTVNTIIDDQTINYQSPTKMGSIHRLEEVCEKVYGKDDKSMAKYLINFVNSKLLSLWKTQLKLSISQATNNNMINLYKNYS</sequence>
<evidence type="ECO:0000256" key="4">
    <source>
        <dbReference type="ARBA" id="ARBA00022679"/>
    </source>
</evidence>
<proteinExistence type="inferred from homology"/>
<keyword evidence="5 8" id="KW-0812">Transmembrane</keyword>
<dbReference type="PANTHER" id="PTHR21461">
    <property type="entry name" value="GLYCOSYLTRANSFERASE FAMILY 92 PROTEIN"/>
    <property type="match status" value="1"/>
</dbReference>
<protein>
    <recommendedName>
        <fullName evidence="8">Glycosyltransferase family 92 protein</fullName>
        <ecNumber evidence="8">2.4.1.-</ecNumber>
    </recommendedName>
</protein>
<organism evidence="9">
    <name type="scientific">Schizaphis graminum</name>
    <name type="common">Green bug aphid</name>
    <dbReference type="NCBI Taxonomy" id="13262"/>
    <lineage>
        <taxon>Eukaryota</taxon>
        <taxon>Metazoa</taxon>
        <taxon>Ecdysozoa</taxon>
        <taxon>Arthropoda</taxon>
        <taxon>Hexapoda</taxon>
        <taxon>Insecta</taxon>
        <taxon>Pterygota</taxon>
        <taxon>Neoptera</taxon>
        <taxon>Paraneoptera</taxon>
        <taxon>Hemiptera</taxon>
        <taxon>Sternorrhyncha</taxon>
        <taxon>Aphidomorpha</taxon>
        <taxon>Aphidoidea</taxon>
        <taxon>Aphididae</taxon>
        <taxon>Aphidini</taxon>
        <taxon>Schizaphis</taxon>
    </lineage>
</organism>
<evidence type="ECO:0000256" key="7">
    <source>
        <dbReference type="ARBA" id="ARBA00023136"/>
    </source>
</evidence>
<reference evidence="9" key="1">
    <citation type="submission" date="2018-04" db="EMBL/GenBank/DDBJ databases">
        <title>Transcriptome of Schizaphis graminum biotype I.</title>
        <authorList>
            <person name="Scully E.D."/>
            <person name="Geib S.M."/>
            <person name="Palmer N.A."/>
            <person name="Koch K."/>
            <person name="Bradshaw J."/>
            <person name="Heng-Moss T."/>
            <person name="Sarath G."/>
        </authorList>
    </citation>
    <scope>NUCLEOTIDE SEQUENCE</scope>
</reference>
<dbReference type="EC" id="2.4.1.-" evidence="8"/>
<dbReference type="GO" id="GO:0016020">
    <property type="term" value="C:membrane"/>
    <property type="evidence" value="ECO:0007669"/>
    <property type="project" value="UniProtKB-SubCell"/>
</dbReference>
<comment type="similarity">
    <text evidence="2 8">Belongs to the glycosyltransferase 92 family.</text>
</comment>
<dbReference type="GO" id="GO:0016757">
    <property type="term" value="F:glycosyltransferase activity"/>
    <property type="evidence" value="ECO:0007669"/>
    <property type="project" value="UniProtKB-UniRule"/>
</dbReference>
<gene>
    <name evidence="9" type="ORF">g.44221</name>
</gene>
<keyword evidence="3 8" id="KW-0328">Glycosyltransferase</keyword>
<name>A0A2S2NKP3_SCHGA</name>
<keyword evidence="4 8" id="KW-0808">Transferase</keyword>
<dbReference type="EMBL" id="GGMR01005059">
    <property type="protein sequence ID" value="MBY17678.1"/>
    <property type="molecule type" value="Transcribed_RNA"/>
</dbReference>
<evidence type="ECO:0000256" key="3">
    <source>
        <dbReference type="ARBA" id="ARBA00022676"/>
    </source>
</evidence>
<dbReference type="AlphaFoldDB" id="A0A2S2NKP3"/>
<evidence type="ECO:0000313" key="9">
    <source>
        <dbReference type="EMBL" id="MBY17678.1"/>
    </source>
</evidence>
<dbReference type="Pfam" id="PF01697">
    <property type="entry name" value="Glyco_transf_92"/>
    <property type="match status" value="1"/>
</dbReference>
<keyword evidence="6 8" id="KW-1133">Transmembrane helix</keyword>
<accession>A0A2S2NKP3</accession>
<evidence type="ECO:0000256" key="2">
    <source>
        <dbReference type="ARBA" id="ARBA00007647"/>
    </source>
</evidence>
<feature type="transmembrane region" description="Helical" evidence="8">
    <location>
        <begin position="7"/>
        <end position="25"/>
    </location>
</feature>
<evidence type="ECO:0000256" key="6">
    <source>
        <dbReference type="ARBA" id="ARBA00022989"/>
    </source>
</evidence>
<evidence type="ECO:0000256" key="5">
    <source>
        <dbReference type="ARBA" id="ARBA00022692"/>
    </source>
</evidence>
<keyword evidence="7 8" id="KW-0472">Membrane</keyword>
<dbReference type="InterPro" id="IPR008166">
    <property type="entry name" value="Glyco_transf_92"/>
</dbReference>
<comment type="subcellular location">
    <subcellularLocation>
        <location evidence="1">Membrane</location>
        <topology evidence="1">Single-pass membrane protein</topology>
    </subcellularLocation>
</comment>
<dbReference type="PANTHER" id="PTHR21461:SF87">
    <property type="entry name" value="GH12965P"/>
    <property type="match status" value="1"/>
</dbReference>
<dbReference type="GO" id="GO:0005737">
    <property type="term" value="C:cytoplasm"/>
    <property type="evidence" value="ECO:0007669"/>
    <property type="project" value="TreeGrafter"/>
</dbReference>